<gene>
    <name evidence="1" type="ORF">ACFSKL_05810</name>
</gene>
<evidence type="ECO:0000313" key="2">
    <source>
        <dbReference type="Proteomes" id="UP001597361"/>
    </source>
</evidence>
<organism evidence="1 2">
    <name type="scientific">Belliella marina</name>
    <dbReference type="NCBI Taxonomy" id="1644146"/>
    <lineage>
        <taxon>Bacteria</taxon>
        <taxon>Pseudomonadati</taxon>
        <taxon>Bacteroidota</taxon>
        <taxon>Cytophagia</taxon>
        <taxon>Cytophagales</taxon>
        <taxon>Cyclobacteriaceae</taxon>
        <taxon>Belliella</taxon>
    </lineage>
</organism>
<comment type="caution">
    <text evidence="1">The sequence shown here is derived from an EMBL/GenBank/DDBJ whole genome shotgun (WGS) entry which is preliminary data.</text>
</comment>
<protein>
    <submittedName>
        <fullName evidence="1">Uncharacterized protein</fullName>
    </submittedName>
</protein>
<dbReference type="InterPro" id="IPR015943">
    <property type="entry name" value="WD40/YVTN_repeat-like_dom_sf"/>
</dbReference>
<dbReference type="Gene3D" id="2.130.10.10">
    <property type="entry name" value="YVTN repeat-like/Quinoprotein amine dehydrogenase"/>
    <property type="match status" value="1"/>
</dbReference>
<reference evidence="2" key="1">
    <citation type="journal article" date="2019" name="Int. J. Syst. Evol. Microbiol.">
        <title>The Global Catalogue of Microorganisms (GCM) 10K type strain sequencing project: providing services to taxonomists for standard genome sequencing and annotation.</title>
        <authorList>
            <consortium name="The Broad Institute Genomics Platform"/>
            <consortium name="The Broad Institute Genome Sequencing Center for Infectious Disease"/>
            <person name="Wu L."/>
            <person name="Ma J."/>
        </authorList>
    </citation>
    <scope>NUCLEOTIDE SEQUENCE [LARGE SCALE GENOMIC DNA]</scope>
    <source>
        <strain evidence="2">CGMCC 1.15180</strain>
    </source>
</reference>
<sequence length="420" mass="45286">MKKYYAFASALLFASLIGCQEKEDPIVEEPNFGETESEWVRLALWNENSKLGLLNPVSEEFAQPDLPAFSTTSANYVTSSGRYIVSMERAEGNVRFFDSGLENHSDHGHAYSPKWLSATAVAPLPTHFSSTSGNIVIFNDGDGSVTLARETNMETPSFTPTIISGLGNGVHHGAATWLKGNKLAVTFKDEGTEGSLPQRVKLLDLSGDLISENEEVSVTGIHGDASNGDFAVFGATEGVVVAGADDQIKLIANPSPLESTSGNWMGTIKGNDNISKFYGYASQQGIFEIDPIANTIKPIFLSNNIKTYLLSADGGHLIVQTKDNVVKVFDTTSGIELASKPVTVAENVNAGARKAGDELEHYRMMNEENPVLTASENFLYVLEADKTKIHVRNLKTLNTVAIMDAPSGTVNLARVGFQTK</sequence>
<dbReference type="EMBL" id="JBHUHR010000015">
    <property type="protein sequence ID" value="MFD2034296.1"/>
    <property type="molecule type" value="Genomic_DNA"/>
</dbReference>
<accession>A0ABW4VJP0</accession>
<name>A0ABW4VJP0_9BACT</name>
<proteinExistence type="predicted"/>
<dbReference type="SUPFAM" id="SSF50998">
    <property type="entry name" value="Quinoprotein alcohol dehydrogenase-like"/>
    <property type="match status" value="1"/>
</dbReference>
<dbReference type="InterPro" id="IPR011047">
    <property type="entry name" value="Quinoprotein_ADH-like_sf"/>
</dbReference>
<evidence type="ECO:0000313" key="1">
    <source>
        <dbReference type="EMBL" id="MFD2034296.1"/>
    </source>
</evidence>
<keyword evidence="2" id="KW-1185">Reference proteome</keyword>
<dbReference type="PROSITE" id="PS51257">
    <property type="entry name" value="PROKAR_LIPOPROTEIN"/>
    <property type="match status" value="1"/>
</dbReference>
<dbReference type="RefSeq" id="WP_376884306.1">
    <property type="nucleotide sequence ID" value="NZ_JBHUHR010000015.1"/>
</dbReference>
<dbReference type="Proteomes" id="UP001597361">
    <property type="component" value="Unassembled WGS sequence"/>
</dbReference>